<organism evidence="2 3">
    <name type="scientific">Myroides phaeus</name>
    <dbReference type="NCBI Taxonomy" id="702745"/>
    <lineage>
        <taxon>Bacteria</taxon>
        <taxon>Pseudomonadati</taxon>
        <taxon>Bacteroidota</taxon>
        <taxon>Flavobacteriia</taxon>
        <taxon>Flavobacteriales</taxon>
        <taxon>Flavobacteriaceae</taxon>
        <taxon>Myroides</taxon>
    </lineage>
</organism>
<reference evidence="3" key="1">
    <citation type="submission" date="2016-10" db="EMBL/GenBank/DDBJ databases">
        <authorList>
            <person name="Varghese N."/>
            <person name="Submissions S."/>
        </authorList>
    </citation>
    <scope>NUCLEOTIDE SEQUENCE [LARGE SCALE GENOMIC DNA]</scope>
    <source>
        <strain evidence="3">DSM 23313</strain>
    </source>
</reference>
<dbReference type="PANTHER" id="PTHR43265:SF1">
    <property type="entry name" value="ESTERASE ESTD"/>
    <property type="match status" value="1"/>
</dbReference>
<dbReference type="SUPFAM" id="SSF53474">
    <property type="entry name" value="alpha/beta-Hydrolases"/>
    <property type="match status" value="1"/>
</dbReference>
<name>A0A1G8EK05_9FLAO</name>
<accession>A0A1G8EK05</accession>
<dbReference type="Proteomes" id="UP000243588">
    <property type="component" value="Unassembled WGS sequence"/>
</dbReference>
<keyword evidence="3" id="KW-1185">Reference proteome</keyword>
<protein>
    <submittedName>
        <fullName evidence="2">Prolyl oligopeptidase family protein</fullName>
    </submittedName>
</protein>
<dbReference type="STRING" id="702745.SAMN05421818_11149"/>
<dbReference type="GO" id="GO:0052689">
    <property type="term" value="F:carboxylic ester hydrolase activity"/>
    <property type="evidence" value="ECO:0007669"/>
    <property type="project" value="TreeGrafter"/>
</dbReference>
<dbReference type="PANTHER" id="PTHR43265">
    <property type="entry name" value="ESTERASE ESTD"/>
    <property type="match status" value="1"/>
</dbReference>
<dbReference type="InterPro" id="IPR053145">
    <property type="entry name" value="AB_hydrolase_Est10"/>
</dbReference>
<dbReference type="EMBL" id="FNDQ01000011">
    <property type="protein sequence ID" value="SDH70218.1"/>
    <property type="molecule type" value="Genomic_DNA"/>
</dbReference>
<dbReference type="InterPro" id="IPR029058">
    <property type="entry name" value="AB_hydrolase_fold"/>
</dbReference>
<evidence type="ECO:0000313" key="3">
    <source>
        <dbReference type="Proteomes" id="UP000243588"/>
    </source>
</evidence>
<dbReference type="Gene3D" id="3.40.50.1820">
    <property type="entry name" value="alpha/beta hydrolase"/>
    <property type="match status" value="1"/>
</dbReference>
<evidence type="ECO:0000313" key="2">
    <source>
        <dbReference type="EMBL" id="SDH70218.1"/>
    </source>
</evidence>
<dbReference type="AlphaFoldDB" id="A0A1G8EK05"/>
<gene>
    <name evidence="2" type="ORF">SAMN05421818_11149</name>
</gene>
<dbReference type="Pfam" id="PF12697">
    <property type="entry name" value="Abhydrolase_6"/>
    <property type="match status" value="1"/>
</dbReference>
<proteinExistence type="predicted"/>
<evidence type="ECO:0000259" key="1">
    <source>
        <dbReference type="Pfam" id="PF12697"/>
    </source>
</evidence>
<feature type="domain" description="AB hydrolase-1" evidence="1">
    <location>
        <begin position="35"/>
        <end position="250"/>
    </location>
</feature>
<dbReference type="InterPro" id="IPR000073">
    <property type="entry name" value="AB_hydrolase_1"/>
</dbReference>
<dbReference type="RefSeq" id="WP_090408436.1">
    <property type="nucleotide sequence ID" value="NZ_FNDQ01000011.1"/>
</dbReference>
<sequence>MKENLIKDSVIIQTESTKILSDYTYPASEDKLPLVIFCHGYKGFKDWGAWHIAMDYIANSGCFVVKFNFTLNGTTIDNPTEFDDLEAFGRNTYTQEQNDLTEVINHYKNLPQVDASNVYLIGHSRGGGAVVLQGYHNADVKGVITWAGVSDFRKRFPRGARFEEWKEQGVFYSENGRTKQQMPHYFTFWEDYEENEKVLNVQTAAQHLKKPTLIVQGTDDPAVNLKEAQLLHQWISSSLLDVIDGADHVFGAKHPYTEKKLPKHLQQVAEDTAKFIQETKNN</sequence>